<feature type="chain" id="PRO_5040376231" evidence="2">
    <location>
        <begin position="17"/>
        <end position="89"/>
    </location>
</feature>
<sequence>LKPCWFRFILLKAAFATTTRLCEHQYLDPSTTSSIPNQTITNTNLPNDTCFALTQLTNISQWGQLASPKKLHWHPNKSDNHKPPQSLIP</sequence>
<feature type="signal peptide" evidence="2">
    <location>
        <begin position="1"/>
        <end position="16"/>
    </location>
</feature>
<evidence type="ECO:0000256" key="2">
    <source>
        <dbReference type="SAM" id="SignalP"/>
    </source>
</evidence>
<dbReference type="EMBL" id="CAJVPS010051750">
    <property type="protein sequence ID" value="CAG8769958.1"/>
    <property type="molecule type" value="Genomic_DNA"/>
</dbReference>
<feature type="region of interest" description="Disordered" evidence="1">
    <location>
        <begin position="70"/>
        <end position="89"/>
    </location>
</feature>
<dbReference type="AlphaFoldDB" id="A0A9N9NXN9"/>
<name>A0A9N9NXN9_9GLOM</name>
<proteinExistence type="predicted"/>
<keyword evidence="4" id="KW-1185">Reference proteome</keyword>
<evidence type="ECO:0000313" key="3">
    <source>
        <dbReference type="EMBL" id="CAG8769958.1"/>
    </source>
</evidence>
<accession>A0A9N9NXN9</accession>
<comment type="caution">
    <text evidence="3">The sequence shown here is derived from an EMBL/GenBank/DDBJ whole genome shotgun (WGS) entry which is preliminary data.</text>
</comment>
<gene>
    <name evidence="3" type="ORF">ALEPTO_LOCUS14091</name>
</gene>
<organism evidence="3 4">
    <name type="scientific">Ambispora leptoticha</name>
    <dbReference type="NCBI Taxonomy" id="144679"/>
    <lineage>
        <taxon>Eukaryota</taxon>
        <taxon>Fungi</taxon>
        <taxon>Fungi incertae sedis</taxon>
        <taxon>Mucoromycota</taxon>
        <taxon>Glomeromycotina</taxon>
        <taxon>Glomeromycetes</taxon>
        <taxon>Archaeosporales</taxon>
        <taxon>Ambisporaceae</taxon>
        <taxon>Ambispora</taxon>
    </lineage>
</organism>
<feature type="non-terminal residue" evidence="3">
    <location>
        <position position="1"/>
    </location>
</feature>
<evidence type="ECO:0000256" key="1">
    <source>
        <dbReference type="SAM" id="MobiDB-lite"/>
    </source>
</evidence>
<dbReference type="Proteomes" id="UP000789508">
    <property type="component" value="Unassembled WGS sequence"/>
</dbReference>
<protein>
    <submittedName>
        <fullName evidence="3">89_t:CDS:1</fullName>
    </submittedName>
</protein>
<reference evidence="3" key="1">
    <citation type="submission" date="2021-06" db="EMBL/GenBank/DDBJ databases">
        <authorList>
            <person name="Kallberg Y."/>
            <person name="Tangrot J."/>
            <person name="Rosling A."/>
        </authorList>
    </citation>
    <scope>NUCLEOTIDE SEQUENCE</scope>
    <source>
        <strain evidence="3">FL130A</strain>
    </source>
</reference>
<evidence type="ECO:0000313" key="4">
    <source>
        <dbReference type="Proteomes" id="UP000789508"/>
    </source>
</evidence>
<keyword evidence="2" id="KW-0732">Signal</keyword>